<dbReference type="GO" id="GO:0006364">
    <property type="term" value="P:rRNA processing"/>
    <property type="evidence" value="ECO:0007669"/>
    <property type="project" value="TreeGrafter"/>
</dbReference>
<dbReference type="Gene3D" id="6.10.250.1770">
    <property type="match status" value="1"/>
</dbReference>
<reference evidence="4" key="1">
    <citation type="submission" date="2015-07" db="EMBL/GenBank/DDBJ databases">
        <title>Transcriptome Assembly of Anthurium amnicola.</title>
        <authorList>
            <person name="Suzuki J."/>
        </authorList>
    </citation>
    <scope>NUCLEOTIDE SEQUENCE</scope>
</reference>
<proteinExistence type="inferred from homology"/>
<comment type="similarity">
    <text evidence="1">Belongs to the RRP7 family.</text>
</comment>
<organism evidence="4">
    <name type="scientific">Anthurium amnicola</name>
    <dbReference type="NCBI Taxonomy" id="1678845"/>
    <lineage>
        <taxon>Eukaryota</taxon>
        <taxon>Viridiplantae</taxon>
        <taxon>Streptophyta</taxon>
        <taxon>Embryophyta</taxon>
        <taxon>Tracheophyta</taxon>
        <taxon>Spermatophyta</taxon>
        <taxon>Magnoliopsida</taxon>
        <taxon>Liliopsida</taxon>
        <taxon>Araceae</taxon>
        <taxon>Pothoideae</taxon>
        <taxon>Potheae</taxon>
        <taxon>Anthurium</taxon>
    </lineage>
</organism>
<evidence type="ECO:0000256" key="1">
    <source>
        <dbReference type="ARBA" id="ARBA00006110"/>
    </source>
</evidence>
<accession>A0A1D1YC56</accession>
<dbReference type="InterPro" id="IPR024326">
    <property type="entry name" value="RRP7_C"/>
</dbReference>
<feature type="compositionally biased region" description="Basic and acidic residues" evidence="2">
    <location>
        <begin position="69"/>
        <end position="92"/>
    </location>
</feature>
<dbReference type="PANTHER" id="PTHR13191">
    <property type="entry name" value="RIBOSOMAL RNA PROCESSING PROTEIN 7-RELATED"/>
    <property type="match status" value="1"/>
</dbReference>
<dbReference type="PANTHER" id="PTHR13191:SF0">
    <property type="entry name" value="RIBOSOMAL RNA-PROCESSING PROTEIN 7 HOMOLOG A-RELATED"/>
    <property type="match status" value="1"/>
</dbReference>
<dbReference type="InterPro" id="IPR040446">
    <property type="entry name" value="RRP7"/>
</dbReference>
<feature type="domain" description="Ribosomal RNA-processing protein 7 C-terminal" evidence="3">
    <location>
        <begin position="111"/>
        <end position="234"/>
    </location>
</feature>
<feature type="region of interest" description="Disordered" evidence="2">
    <location>
        <begin position="1"/>
        <end position="34"/>
    </location>
</feature>
<name>A0A1D1YC56_9ARAE</name>
<dbReference type="GO" id="GO:0034456">
    <property type="term" value="C:UTP-C complex"/>
    <property type="evidence" value="ECO:0007669"/>
    <property type="project" value="TreeGrafter"/>
</dbReference>
<dbReference type="EMBL" id="GDJX01015720">
    <property type="protein sequence ID" value="JAT52216.1"/>
    <property type="molecule type" value="Transcribed_RNA"/>
</dbReference>
<feature type="compositionally biased region" description="Basic residues" evidence="2">
    <location>
        <begin position="20"/>
        <end position="30"/>
    </location>
</feature>
<feature type="compositionally biased region" description="Basic and acidic residues" evidence="2">
    <location>
        <begin position="1"/>
        <end position="19"/>
    </location>
</feature>
<protein>
    <submittedName>
        <fullName evidence="4">Ribosomal RNA-processing protein 7 A</fullName>
    </submittedName>
</protein>
<gene>
    <name evidence="4" type="primary">Rrp7a_1</name>
    <name evidence="4" type="ORF">g.51381</name>
</gene>
<dbReference type="Pfam" id="PF12923">
    <property type="entry name" value="RRP7"/>
    <property type="match status" value="1"/>
</dbReference>
<evidence type="ECO:0000259" key="3">
    <source>
        <dbReference type="Pfam" id="PF12923"/>
    </source>
</evidence>
<feature type="region of interest" description="Disordered" evidence="2">
    <location>
        <begin position="58"/>
        <end position="106"/>
    </location>
</feature>
<dbReference type="AlphaFoldDB" id="A0A1D1YC56"/>
<evidence type="ECO:0000313" key="4">
    <source>
        <dbReference type="EMBL" id="JAT52216.1"/>
    </source>
</evidence>
<dbReference type="GO" id="GO:0032545">
    <property type="term" value="C:CURI complex"/>
    <property type="evidence" value="ECO:0007669"/>
    <property type="project" value="TreeGrafter"/>
</dbReference>
<dbReference type="GO" id="GO:0000028">
    <property type="term" value="P:ribosomal small subunit assembly"/>
    <property type="evidence" value="ECO:0007669"/>
    <property type="project" value="TreeGrafter"/>
</dbReference>
<sequence length="234" mass="27159">MVHAGKRDRSEKSSQWEKLKLKKRKLKKGKVKEEISDTQSSEIDLICSGNGDHLKVTRKGEEATAAEAARNELTLKKKKRKEEMFHGDLGDPKKKKRGEKRNKEWVLNYHQRRPGLEIVQQRLGEFMAAYEAEQEQARKDREALAAEGGWTVVVHHKGRKKTTDSESGIAVGSVAQAAVEEKVAKKKQKELALDFYRFQKRETQRNEVMMLQSKFEQDKKRLQQLRAARKFRPY</sequence>
<evidence type="ECO:0000256" key="2">
    <source>
        <dbReference type="SAM" id="MobiDB-lite"/>
    </source>
</evidence>